<organism evidence="2 3">
    <name type="scientific">Pseudorhizobium endolithicum</name>
    <dbReference type="NCBI Taxonomy" id="1191678"/>
    <lineage>
        <taxon>Bacteria</taxon>
        <taxon>Pseudomonadati</taxon>
        <taxon>Pseudomonadota</taxon>
        <taxon>Alphaproteobacteria</taxon>
        <taxon>Hyphomicrobiales</taxon>
        <taxon>Rhizobiaceae</taxon>
        <taxon>Rhizobium/Agrobacterium group</taxon>
        <taxon>Pseudorhizobium</taxon>
    </lineage>
</organism>
<evidence type="ECO:0000256" key="1">
    <source>
        <dbReference type="SAM" id="MobiDB-lite"/>
    </source>
</evidence>
<accession>A0ABN7JRQ8</accession>
<evidence type="ECO:0000313" key="2">
    <source>
        <dbReference type="EMBL" id="CAD7044735.1"/>
    </source>
</evidence>
<protein>
    <submittedName>
        <fullName evidence="2">Uncharacterized protein</fullName>
    </submittedName>
</protein>
<dbReference type="RefSeq" id="WP_142593229.1">
    <property type="nucleotide sequence ID" value="NZ_CABFWF030000013.1"/>
</dbReference>
<gene>
    <name evidence="2" type="ORF">REJC140_03860</name>
</gene>
<reference evidence="2 3" key="1">
    <citation type="submission" date="2020-11" db="EMBL/GenBank/DDBJ databases">
        <authorList>
            <person name="Lassalle F."/>
        </authorList>
    </citation>
    <scope>NUCLEOTIDE SEQUENCE [LARGE SCALE GENOMIC DNA]</scope>
    <source>
        <strain evidence="2 3">JC140</strain>
    </source>
</reference>
<name>A0ABN7JRQ8_9HYPH</name>
<comment type="caution">
    <text evidence="2">The sequence shown here is derived from an EMBL/GenBank/DDBJ whole genome shotgun (WGS) entry which is preliminary data.</text>
</comment>
<proteinExistence type="predicted"/>
<feature type="region of interest" description="Disordered" evidence="1">
    <location>
        <begin position="131"/>
        <end position="164"/>
    </location>
</feature>
<feature type="compositionally biased region" description="Basic and acidic residues" evidence="1">
    <location>
        <begin position="153"/>
        <end position="164"/>
    </location>
</feature>
<keyword evidence="3" id="KW-1185">Reference proteome</keyword>
<evidence type="ECO:0000313" key="3">
    <source>
        <dbReference type="Proteomes" id="UP000606921"/>
    </source>
</evidence>
<dbReference type="EMBL" id="CABFWF030000013">
    <property type="protein sequence ID" value="CAD7044735.1"/>
    <property type="molecule type" value="Genomic_DNA"/>
</dbReference>
<dbReference type="Proteomes" id="UP000606921">
    <property type="component" value="Unassembled WGS sequence"/>
</dbReference>
<sequence>MAREFSKISPAVWRSKTFQSVPDDERLLHLYLLTCEHQNSAGSFRLPDGYACADLGWDLQRYVSARSCLEQAELIAFDDETEEVFIQKWFVHNPPMNQKHALGTQRVIERIESDRIREMVEEQFEAADAVRERRQQAREQTNVRDLPSPSLSLERRRSDPFSRP</sequence>
<feature type="compositionally biased region" description="Low complexity" evidence="1">
    <location>
        <begin position="138"/>
        <end position="152"/>
    </location>
</feature>